<dbReference type="AlphaFoldDB" id="A0AAE1TH09"/>
<sequence length="121" mass="13410">MRLQNIVSNNSHLVQVISSGINRIEKKKVIFESDMEKDYDVIVFATGFKSAANKWLKDHEYVLNEKGMPKNEVPGHWKGEKGIYCAGLSRRGLFGVSMDAKAIADDINGTIKLTAQASSLP</sequence>
<dbReference type="GO" id="GO:0009851">
    <property type="term" value="P:auxin biosynthetic process"/>
    <property type="evidence" value="ECO:0007669"/>
    <property type="project" value="UniProtKB-KW"/>
</dbReference>
<dbReference type="Gene3D" id="3.50.50.60">
    <property type="entry name" value="FAD/NAD(P)-binding domain"/>
    <property type="match status" value="1"/>
</dbReference>
<keyword evidence="12" id="KW-1185">Reference proteome</keyword>
<organism evidence="11 12">
    <name type="scientific">Acacia crassicarpa</name>
    <name type="common">northern wattle</name>
    <dbReference type="NCBI Taxonomy" id="499986"/>
    <lineage>
        <taxon>Eukaryota</taxon>
        <taxon>Viridiplantae</taxon>
        <taxon>Streptophyta</taxon>
        <taxon>Embryophyta</taxon>
        <taxon>Tracheophyta</taxon>
        <taxon>Spermatophyta</taxon>
        <taxon>Magnoliopsida</taxon>
        <taxon>eudicotyledons</taxon>
        <taxon>Gunneridae</taxon>
        <taxon>Pentapetalae</taxon>
        <taxon>rosids</taxon>
        <taxon>fabids</taxon>
        <taxon>Fabales</taxon>
        <taxon>Fabaceae</taxon>
        <taxon>Caesalpinioideae</taxon>
        <taxon>mimosoid clade</taxon>
        <taxon>Acacieae</taxon>
        <taxon>Acacia</taxon>
    </lineage>
</organism>
<evidence type="ECO:0000256" key="9">
    <source>
        <dbReference type="ARBA" id="ARBA00039148"/>
    </source>
</evidence>
<evidence type="ECO:0000256" key="2">
    <source>
        <dbReference type="ARBA" id="ARBA00004814"/>
    </source>
</evidence>
<evidence type="ECO:0000256" key="5">
    <source>
        <dbReference type="ARBA" id="ARBA00022827"/>
    </source>
</evidence>
<name>A0AAE1TH09_9FABA</name>
<evidence type="ECO:0000256" key="4">
    <source>
        <dbReference type="ARBA" id="ARBA00022630"/>
    </source>
</evidence>
<comment type="caution">
    <text evidence="11">The sequence shown here is derived from an EMBL/GenBank/DDBJ whole genome shotgun (WGS) entry which is preliminary data.</text>
</comment>
<dbReference type="Proteomes" id="UP001293593">
    <property type="component" value="Unassembled WGS sequence"/>
</dbReference>
<evidence type="ECO:0000256" key="7">
    <source>
        <dbReference type="ARBA" id="ARBA00023002"/>
    </source>
</evidence>
<dbReference type="SUPFAM" id="SSF51905">
    <property type="entry name" value="FAD/NAD(P)-binding domain"/>
    <property type="match status" value="1"/>
</dbReference>
<evidence type="ECO:0000256" key="8">
    <source>
        <dbReference type="ARBA" id="ARBA00023070"/>
    </source>
</evidence>
<protein>
    <recommendedName>
        <fullName evidence="9">indole-3-pyruvate monooxygenase</fullName>
        <ecNumber evidence="9">1.14.13.168</ecNumber>
    </recommendedName>
</protein>
<keyword evidence="6" id="KW-0521">NADP</keyword>
<dbReference type="GO" id="GO:0103075">
    <property type="term" value="F:indole-3-pyruvate monooxygenase activity"/>
    <property type="evidence" value="ECO:0007669"/>
    <property type="project" value="UniProtKB-EC"/>
</dbReference>
<evidence type="ECO:0000256" key="10">
    <source>
        <dbReference type="ARBA" id="ARBA00047707"/>
    </source>
</evidence>
<comment type="cofactor">
    <cofactor evidence="1">
        <name>FAD</name>
        <dbReference type="ChEBI" id="CHEBI:57692"/>
    </cofactor>
</comment>
<evidence type="ECO:0000256" key="3">
    <source>
        <dbReference type="ARBA" id="ARBA00009183"/>
    </source>
</evidence>
<keyword evidence="7" id="KW-0560">Oxidoreductase</keyword>
<keyword evidence="4" id="KW-0285">Flavoprotein</keyword>
<dbReference type="EC" id="1.14.13.168" evidence="9"/>
<comment type="catalytic activity">
    <reaction evidence="10">
        <text>indole-3-pyruvate + NADPH + O2 + H(+) = (indol-3-yl)acetate + CO2 + NADP(+) + H2O</text>
        <dbReference type="Rhea" id="RHEA:34331"/>
        <dbReference type="ChEBI" id="CHEBI:15377"/>
        <dbReference type="ChEBI" id="CHEBI:15378"/>
        <dbReference type="ChEBI" id="CHEBI:15379"/>
        <dbReference type="ChEBI" id="CHEBI:16526"/>
        <dbReference type="ChEBI" id="CHEBI:17640"/>
        <dbReference type="ChEBI" id="CHEBI:30854"/>
        <dbReference type="ChEBI" id="CHEBI:57783"/>
        <dbReference type="ChEBI" id="CHEBI:58349"/>
        <dbReference type="EC" id="1.14.13.168"/>
    </reaction>
</comment>
<comment type="similarity">
    <text evidence="3">Belongs to the FMO family.</text>
</comment>
<dbReference type="GO" id="GO:0050660">
    <property type="term" value="F:flavin adenine dinucleotide binding"/>
    <property type="evidence" value="ECO:0007669"/>
    <property type="project" value="TreeGrafter"/>
</dbReference>
<proteinExistence type="inferred from homology"/>
<evidence type="ECO:0000313" key="11">
    <source>
        <dbReference type="EMBL" id="KAK4284586.1"/>
    </source>
</evidence>
<comment type="pathway">
    <text evidence="2">Plant hormone metabolism; auxin biosynthesis.</text>
</comment>
<dbReference type="PANTHER" id="PTHR43539">
    <property type="entry name" value="FLAVIN-BINDING MONOOXYGENASE-LIKE PROTEIN (AFU_ORTHOLOGUE AFUA_4G09220)"/>
    <property type="match status" value="1"/>
</dbReference>
<accession>A0AAE1TH09</accession>
<gene>
    <name evidence="11" type="ORF">QN277_001397</name>
</gene>
<evidence type="ECO:0000313" key="12">
    <source>
        <dbReference type="Proteomes" id="UP001293593"/>
    </source>
</evidence>
<dbReference type="EMBL" id="JAWXYG010000001">
    <property type="protein sequence ID" value="KAK4284586.1"/>
    <property type="molecule type" value="Genomic_DNA"/>
</dbReference>
<dbReference type="PANTHER" id="PTHR43539:SF77">
    <property type="entry name" value="DISULFIDE OXIDOREDUCTASE_MONOOXYGENASE_OXIDOREDUCTASE"/>
    <property type="match status" value="1"/>
</dbReference>
<dbReference type="InterPro" id="IPR050982">
    <property type="entry name" value="Auxin_biosynth/cation_transpt"/>
</dbReference>
<keyword evidence="5" id="KW-0274">FAD</keyword>
<keyword evidence="8" id="KW-0073">Auxin biosynthesis</keyword>
<evidence type="ECO:0000256" key="1">
    <source>
        <dbReference type="ARBA" id="ARBA00001974"/>
    </source>
</evidence>
<evidence type="ECO:0000256" key="6">
    <source>
        <dbReference type="ARBA" id="ARBA00022857"/>
    </source>
</evidence>
<reference evidence="11" key="1">
    <citation type="submission" date="2023-10" db="EMBL/GenBank/DDBJ databases">
        <title>Chromosome-level genome of the transformable northern wattle, Acacia crassicarpa.</title>
        <authorList>
            <person name="Massaro I."/>
            <person name="Sinha N.R."/>
            <person name="Poethig S."/>
            <person name="Leichty A.R."/>
        </authorList>
    </citation>
    <scope>NUCLEOTIDE SEQUENCE</scope>
    <source>
        <strain evidence="11">Acra3RX</strain>
        <tissue evidence="11">Leaf</tissue>
    </source>
</reference>
<dbReference type="InterPro" id="IPR036188">
    <property type="entry name" value="FAD/NAD-bd_sf"/>
</dbReference>